<evidence type="ECO:0000313" key="2">
    <source>
        <dbReference type="EMBL" id="CAE7307470.1"/>
    </source>
</evidence>
<organism evidence="2 3">
    <name type="scientific">Symbiodinium natans</name>
    <dbReference type="NCBI Taxonomy" id="878477"/>
    <lineage>
        <taxon>Eukaryota</taxon>
        <taxon>Sar</taxon>
        <taxon>Alveolata</taxon>
        <taxon>Dinophyceae</taxon>
        <taxon>Suessiales</taxon>
        <taxon>Symbiodiniaceae</taxon>
        <taxon>Symbiodinium</taxon>
    </lineage>
</organism>
<evidence type="ECO:0000256" key="1">
    <source>
        <dbReference type="SAM" id="Phobius"/>
    </source>
</evidence>
<comment type="caution">
    <text evidence="2">The sequence shown here is derived from an EMBL/GenBank/DDBJ whole genome shotgun (WGS) entry which is preliminary data.</text>
</comment>
<dbReference type="AlphaFoldDB" id="A0A812NAV4"/>
<name>A0A812NAV4_9DINO</name>
<protein>
    <submittedName>
        <fullName evidence="2">Uncharacterized protein</fullName>
    </submittedName>
</protein>
<evidence type="ECO:0000313" key="3">
    <source>
        <dbReference type="Proteomes" id="UP000604046"/>
    </source>
</evidence>
<feature type="transmembrane region" description="Helical" evidence="1">
    <location>
        <begin position="15"/>
        <end position="33"/>
    </location>
</feature>
<gene>
    <name evidence="2" type="ORF">SNAT2548_LOCUS16152</name>
</gene>
<keyword evidence="3" id="KW-1185">Reference proteome</keyword>
<dbReference type="Proteomes" id="UP000604046">
    <property type="component" value="Unassembled WGS sequence"/>
</dbReference>
<reference evidence="2" key="1">
    <citation type="submission" date="2021-02" db="EMBL/GenBank/DDBJ databases">
        <authorList>
            <person name="Dougan E. K."/>
            <person name="Rhodes N."/>
            <person name="Thang M."/>
            <person name="Chan C."/>
        </authorList>
    </citation>
    <scope>NUCLEOTIDE SEQUENCE</scope>
</reference>
<accession>A0A812NAV4</accession>
<keyword evidence="1" id="KW-1133">Transmembrane helix</keyword>
<dbReference type="EMBL" id="CAJNDS010002076">
    <property type="protein sequence ID" value="CAE7307470.1"/>
    <property type="molecule type" value="Genomic_DNA"/>
</dbReference>
<keyword evidence="1" id="KW-0472">Membrane</keyword>
<proteinExistence type="predicted"/>
<sequence>MPIQEQSVQLFCGSLLPPCACVILAMAGSKLWWWRRSRPLVKLTTTRTSWTPPGSTTATLTQRCCRPSPAI</sequence>
<keyword evidence="1" id="KW-0812">Transmembrane</keyword>